<keyword evidence="5" id="KW-1185">Reference proteome</keyword>
<reference evidence="4 6" key="2">
    <citation type="submission" date="2020-12" db="EMBL/GenBank/DDBJ databases">
        <title>Draft genome sequence of Halomonas pacifica strain CARE-V15.</title>
        <authorList>
            <person name="Vignesh N."/>
            <person name="Thabitha A."/>
            <person name="Saravanan R."/>
            <person name="Manigandan V."/>
        </authorList>
    </citation>
    <scope>NUCLEOTIDE SEQUENCE [LARGE SCALE GENOMIC DNA]</scope>
    <source>
        <strain evidence="4 6">CARE-V15</strain>
    </source>
</reference>
<organism evidence="3 5">
    <name type="scientific">Bisbaumannia pacifica</name>
    <dbReference type="NCBI Taxonomy" id="77098"/>
    <lineage>
        <taxon>Bacteria</taxon>
        <taxon>Pseudomonadati</taxon>
        <taxon>Pseudomonadota</taxon>
        <taxon>Gammaproteobacteria</taxon>
        <taxon>Oceanospirillales</taxon>
        <taxon>Halomonadaceae</taxon>
        <taxon>Bisbaumannia</taxon>
    </lineage>
</organism>
<name>A0A510X9A9_9GAMM</name>
<dbReference type="GO" id="GO:0047617">
    <property type="term" value="F:fatty acyl-CoA hydrolase activity"/>
    <property type="evidence" value="ECO:0007669"/>
    <property type="project" value="TreeGrafter"/>
</dbReference>
<evidence type="ECO:0000313" key="4">
    <source>
        <dbReference type="EMBL" id="MBH8581715.1"/>
    </source>
</evidence>
<dbReference type="Proteomes" id="UP000321275">
    <property type="component" value="Unassembled WGS sequence"/>
</dbReference>
<evidence type="ECO:0000313" key="3">
    <source>
        <dbReference type="EMBL" id="GEK48032.1"/>
    </source>
</evidence>
<dbReference type="EMBL" id="BJUK01000026">
    <property type="protein sequence ID" value="GEK48032.1"/>
    <property type="molecule type" value="Genomic_DNA"/>
</dbReference>
<protein>
    <submittedName>
        <fullName evidence="3 4">Thioesterase</fullName>
    </submittedName>
</protein>
<evidence type="ECO:0000313" key="6">
    <source>
        <dbReference type="Proteomes" id="UP000651738"/>
    </source>
</evidence>
<evidence type="ECO:0000256" key="1">
    <source>
        <dbReference type="ARBA" id="ARBA00005953"/>
    </source>
</evidence>
<dbReference type="InterPro" id="IPR050563">
    <property type="entry name" value="4-hydroxybenzoyl-CoA_TE"/>
</dbReference>
<keyword evidence="2" id="KW-0378">Hydrolase</keyword>
<reference evidence="3 5" key="1">
    <citation type="submission" date="2019-07" db="EMBL/GenBank/DDBJ databases">
        <title>Whole genome shotgun sequence of Halomonas pacifica NBRC 102220.</title>
        <authorList>
            <person name="Hosoyama A."/>
            <person name="Uohara A."/>
            <person name="Ohji S."/>
            <person name="Ichikawa N."/>
        </authorList>
    </citation>
    <scope>NUCLEOTIDE SEQUENCE [LARGE SCALE GENOMIC DNA]</scope>
    <source>
        <strain evidence="3 5">NBRC 102220</strain>
    </source>
</reference>
<dbReference type="OrthoDB" id="9799036at2"/>
<dbReference type="SUPFAM" id="SSF54637">
    <property type="entry name" value="Thioesterase/thiol ester dehydrase-isomerase"/>
    <property type="match status" value="1"/>
</dbReference>
<accession>A0A510X9A9</accession>
<dbReference type="RefSeq" id="WP_146803371.1">
    <property type="nucleotide sequence ID" value="NZ_BJUK01000026.1"/>
</dbReference>
<evidence type="ECO:0000313" key="5">
    <source>
        <dbReference type="Proteomes" id="UP000321275"/>
    </source>
</evidence>
<comment type="caution">
    <text evidence="3">The sequence shown here is derived from an EMBL/GenBank/DDBJ whole genome shotgun (WGS) entry which is preliminary data.</text>
</comment>
<dbReference type="Gene3D" id="3.10.129.10">
    <property type="entry name" value="Hotdog Thioesterase"/>
    <property type="match status" value="1"/>
</dbReference>
<gene>
    <name evidence="3" type="ORF">HPA02_23150</name>
    <name evidence="4" type="ORF">I7V36_16560</name>
</gene>
<evidence type="ECO:0000256" key="2">
    <source>
        <dbReference type="ARBA" id="ARBA00022801"/>
    </source>
</evidence>
<dbReference type="InterPro" id="IPR029069">
    <property type="entry name" value="HotDog_dom_sf"/>
</dbReference>
<dbReference type="CDD" id="cd00586">
    <property type="entry name" value="4HBT"/>
    <property type="match status" value="1"/>
</dbReference>
<dbReference type="Pfam" id="PF13279">
    <property type="entry name" value="4HBT_2"/>
    <property type="match status" value="1"/>
</dbReference>
<dbReference type="PANTHER" id="PTHR31793">
    <property type="entry name" value="4-HYDROXYBENZOYL-COA THIOESTERASE FAMILY MEMBER"/>
    <property type="match status" value="1"/>
</dbReference>
<dbReference type="PANTHER" id="PTHR31793:SF27">
    <property type="entry name" value="NOVEL THIOESTERASE SUPERFAMILY DOMAIN AND SAPOSIN A-TYPE DOMAIN CONTAINING PROTEIN (0610012H03RIK)"/>
    <property type="match status" value="1"/>
</dbReference>
<dbReference type="EMBL" id="JAEDAF010000020">
    <property type="protein sequence ID" value="MBH8581715.1"/>
    <property type="molecule type" value="Genomic_DNA"/>
</dbReference>
<comment type="similarity">
    <text evidence="1">Belongs to the 4-hydroxybenzoyl-CoA thioesterase family.</text>
</comment>
<sequence>MFTTQLTPAFTDTDALGHINNTRLPVWFEQARTDLFRLFTPDLDPRKWRLILAKLEVEYLAELFYGQPVTIHTYLTRLGNSSLTVTQEAWQEGRLGARGHTVMVHYDHAAKCSLPIEGELRQRLEEHLRDAAAEATP</sequence>
<proteinExistence type="inferred from homology"/>
<dbReference type="Proteomes" id="UP000651738">
    <property type="component" value="Unassembled WGS sequence"/>
</dbReference>
<dbReference type="AlphaFoldDB" id="A0A510X9A9"/>